<dbReference type="EMBL" id="PYSW02000026">
    <property type="protein sequence ID" value="KAG2381605.1"/>
    <property type="molecule type" value="Genomic_DNA"/>
</dbReference>
<organism evidence="1 3">
    <name type="scientific">Naegleria lovaniensis</name>
    <name type="common">Amoeba</name>
    <dbReference type="NCBI Taxonomy" id="51637"/>
    <lineage>
        <taxon>Eukaryota</taxon>
        <taxon>Discoba</taxon>
        <taxon>Heterolobosea</taxon>
        <taxon>Tetramitia</taxon>
        <taxon>Eutetramitia</taxon>
        <taxon>Vahlkampfiidae</taxon>
        <taxon>Naegleria</taxon>
    </lineage>
</organism>
<evidence type="ECO:0000313" key="3">
    <source>
        <dbReference type="Proteomes" id="UP000816034"/>
    </source>
</evidence>
<dbReference type="GeneID" id="68098444"/>
<evidence type="ECO:0000313" key="1">
    <source>
        <dbReference type="EMBL" id="KAG2370791.1"/>
    </source>
</evidence>
<keyword evidence="3" id="KW-1185">Reference proteome</keyword>
<dbReference type="RefSeq" id="XP_044547285.1">
    <property type="nucleotide sequence ID" value="XM_044695799.1"/>
</dbReference>
<proteinExistence type="predicted"/>
<comment type="caution">
    <text evidence="1">The sequence shown here is derived from an EMBL/GenBank/DDBJ whole genome shotgun (WGS) entry which is preliminary data.</text>
</comment>
<reference evidence="1 3" key="1">
    <citation type="journal article" date="2018" name="BMC Genomics">
        <title>The genome of Naegleria lovaniensis, the basis for a comparative approach to unravel pathogenicity factors of the human pathogenic amoeba N. fowleri.</title>
        <authorList>
            <person name="Liechti N."/>
            <person name="Schurch N."/>
            <person name="Bruggmann R."/>
            <person name="Wittwer M."/>
        </authorList>
    </citation>
    <scope>NUCLEOTIDE SEQUENCE [LARGE SCALE GENOMIC DNA]</scope>
    <source>
        <strain evidence="1 3">ATCC 30569</strain>
    </source>
</reference>
<dbReference type="AlphaFoldDB" id="A0AA88G4W4"/>
<reference evidence="1" key="2">
    <citation type="submission" date="2020-04" db="EMBL/GenBank/DDBJ databases">
        <authorList>
            <person name="Liechti N."/>
            <person name="Schuerch N."/>
            <person name="Bruggmann R."/>
            <person name="Wittwer M."/>
        </authorList>
    </citation>
    <scope>NUCLEOTIDE SEQUENCE</scope>
    <source>
        <strain evidence="1">ATCC 30569</strain>
    </source>
</reference>
<sequence>MSMDGFAGTAVFCAEEYAQNWIIDNPIQYQARYDCESLLKCFYIMIKPKLRLKFKKQLNPNQKLQSVITAWKETADLDPKFKSYLFQIAQGTANPYQVLKDFVNFYLENGDAEIGDADNSDDEMVD</sequence>
<dbReference type="Proteomes" id="UP000816034">
    <property type="component" value="Unassembled WGS sequence"/>
</dbReference>
<accession>A0AA88G4W4</accession>
<dbReference type="EMBL" id="PYSW02000079">
    <property type="protein sequence ID" value="KAG2370791.1"/>
    <property type="molecule type" value="Genomic_DNA"/>
</dbReference>
<name>A0AA88G4W4_NAELO</name>
<gene>
    <name evidence="2" type="ORF">C9374_005989</name>
    <name evidence="1" type="ORF">C9374_014206</name>
</gene>
<evidence type="ECO:0000313" key="2">
    <source>
        <dbReference type="EMBL" id="KAG2381605.1"/>
    </source>
</evidence>
<protein>
    <submittedName>
        <fullName evidence="1">Uncharacterized protein</fullName>
    </submittedName>
</protein>